<dbReference type="AlphaFoldDB" id="A0A0F9AIC1"/>
<dbReference type="EMBL" id="LAZR01042590">
    <property type="protein sequence ID" value="KKL09160.1"/>
    <property type="molecule type" value="Genomic_DNA"/>
</dbReference>
<name>A0A0F9AIC1_9ZZZZ</name>
<accession>A0A0F9AIC1</accession>
<evidence type="ECO:0000313" key="1">
    <source>
        <dbReference type="EMBL" id="KKL09160.1"/>
    </source>
</evidence>
<sequence>MTAPVKLEAFASDPNWISFAKALISALKKPEDYGFSDSNQLLAAVALLRGVDTSSLRNPLAAVNWMVLNAPEALEAENGGIAMTGVLLLSQISILDSELAAKIAPKFFEGELSRTQVRDALKSIQVERSGRGVLAHDRVKQAVAFETAVAEFLSDHPDVLQLGSDIKVTKGTRSSRVPADLVVVRNGKPIAAIEVKSHRQKRHQRYLLETLGMATLAAREYSKTVLVIPESWGDSAIVMAKLIEELPDYPQKEALVEPGL</sequence>
<proteinExistence type="predicted"/>
<protein>
    <submittedName>
        <fullName evidence="1">Uncharacterized protein</fullName>
    </submittedName>
</protein>
<reference evidence="1" key="1">
    <citation type="journal article" date="2015" name="Nature">
        <title>Complex archaea that bridge the gap between prokaryotes and eukaryotes.</title>
        <authorList>
            <person name="Spang A."/>
            <person name="Saw J.H."/>
            <person name="Jorgensen S.L."/>
            <person name="Zaremba-Niedzwiedzka K."/>
            <person name="Martijn J."/>
            <person name="Lind A.E."/>
            <person name="van Eijk R."/>
            <person name="Schleper C."/>
            <person name="Guy L."/>
            <person name="Ettema T.J."/>
        </authorList>
    </citation>
    <scope>NUCLEOTIDE SEQUENCE</scope>
</reference>
<organism evidence="1">
    <name type="scientific">marine sediment metagenome</name>
    <dbReference type="NCBI Taxonomy" id="412755"/>
    <lineage>
        <taxon>unclassified sequences</taxon>
        <taxon>metagenomes</taxon>
        <taxon>ecological metagenomes</taxon>
    </lineage>
</organism>
<gene>
    <name evidence="1" type="ORF">LCGC14_2568630</name>
</gene>
<comment type="caution">
    <text evidence="1">The sequence shown here is derived from an EMBL/GenBank/DDBJ whole genome shotgun (WGS) entry which is preliminary data.</text>
</comment>